<keyword evidence="2" id="KW-1185">Reference proteome</keyword>
<organism evidence="1 2">
    <name type="scientific">Cryptolaemus montrouzieri</name>
    <dbReference type="NCBI Taxonomy" id="559131"/>
    <lineage>
        <taxon>Eukaryota</taxon>
        <taxon>Metazoa</taxon>
        <taxon>Ecdysozoa</taxon>
        <taxon>Arthropoda</taxon>
        <taxon>Hexapoda</taxon>
        <taxon>Insecta</taxon>
        <taxon>Pterygota</taxon>
        <taxon>Neoptera</taxon>
        <taxon>Endopterygota</taxon>
        <taxon>Coleoptera</taxon>
        <taxon>Polyphaga</taxon>
        <taxon>Cucujiformia</taxon>
        <taxon>Coccinelloidea</taxon>
        <taxon>Coccinellidae</taxon>
        <taxon>Scymninae</taxon>
        <taxon>Scymnini</taxon>
        <taxon>Cryptolaemus</taxon>
    </lineage>
</organism>
<gene>
    <name evidence="1" type="ORF">HHI36_013669</name>
</gene>
<sequence>MDESDYQGCTSDPHFSDHQAEKFQFSTTVTKEESQLTTKVVMNSTNIEKFERELKNIRWEALTTNDASISYTNFHENLQKCFELSFPRMVKERTPKRKMARTSEESQALKKALGAAESVHYVQRSAASGELISILKRHLRESYTRDKRNKMQNLCLTQTINPNLFGHYDSSILTPDSLNSFFS</sequence>
<evidence type="ECO:0000313" key="1">
    <source>
        <dbReference type="EMBL" id="KAL3278338.1"/>
    </source>
</evidence>
<protein>
    <submittedName>
        <fullName evidence="1">Uncharacterized protein</fullName>
    </submittedName>
</protein>
<dbReference type="AlphaFoldDB" id="A0ABD2NI51"/>
<evidence type="ECO:0000313" key="2">
    <source>
        <dbReference type="Proteomes" id="UP001516400"/>
    </source>
</evidence>
<dbReference type="EMBL" id="JABFTP020000103">
    <property type="protein sequence ID" value="KAL3278338.1"/>
    <property type="molecule type" value="Genomic_DNA"/>
</dbReference>
<dbReference type="Proteomes" id="UP001516400">
    <property type="component" value="Unassembled WGS sequence"/>
</dbReference>
<accession>A0ABD2NI51</accession>
<reference evidence="1 2" key="1">
    <citation type="journal article" date="2021" name="BMC Biol.">
        <title>Horizontally acquired antibacterial genes associated with adaptive radiation of ladybird beetles.</title>
        <authorList>
            <person name="Li H.S."/>
            <person name="Tang X.F."/>
            <person name="Huang Y.H."/>
            <person name="Xu Z.Y."/>
            <person name="Chen M.L."/>
            <person name="Du X.Y."/>
            <person name="Qiu B.Y."/>
            <person name="Chen P.T."/>
            <person name="Zhang W."/>
            <person name="Slipinski A."/>
            <person name="Escalona H.E."/>
            <person name="Waterhouse R.M."/>
            <person name="Zwick A."/>
            <person name="Pang H."/>
        </authorList>
    </citation>
    <scope>NUCLEOTIDE SEQUENCE [LARGE SCALE GENOMIC DNA]</scope>
    <source>
        <strain evidence="1">SYSU2018</strain>
    </source>
</reference>
<name>A0ABD2NI51_9CUCU</name>
<proteinExistence type="predicted"/>
<comment type="caution">
    <text evidence="1">The sequence shown here is derived from an EMBL/GenBank/DDBJ whole genome shotgun (WGS) entry which is preliminary data.</text>
</comment>